<dbReference type="Gene3D" id="3.40.50.1000">
    <property type="entry name" value="HAD superfamily/HAD-like"/>
    <property type="match status" value="1"/>
</dbReference>
<dbReference type="NCBIfam" id="TIGR01549">
    <property type="entry name" value="HAD-SF-IA-v1"/>
    <property type="match status" value="1"/>
</dbReference>
<dbReference type="PANTHER" id="PTHR46470">
    <property type="entry name" value="N-ACYLNEURAMINATE-9-PHOSPHATASE"/>
    <property type="match status" value="1"/>
</dbReference>
<dbReference type="NCBIfam" id="TIGR01509">
    <property type="entry name" value="HAD-SF-IA-v3"/>
    <property type="match status" value="1"/>
</dbReference>
<dbReference type="SUPFAM" id="SSF56784">
    <property type="entry name" value="HAD-like"/>
    <property type="match status" value="1"/>
</dbReference>
<comment type="caution">
    <text evidence="4">The sequence shown here is derived from an EMBL/GenBank/DDBJ whole genome shotgun (WGS) entry which is preliminary data.</text>
</comment>
<dbReference type="Pfam" id="PF00702">
    <property type="entry name" value="Hydrolase"/>
    <property type="match status" value="1"/>
</dbReference>
<keyword evidence="3" id="KW-0460">Magnesium</keyword>
<dbReference type="EMBL" id="JAATIS010000859">
    <property type="protein sequence ID" value="KAG2467424.1"/>
    <property type="molecule type" value="Genomic_DNA"/>
</dbReference>
<dbReference type="InterPro" id="IPR036412">
    <property type="entry name" value="HAD-like_sf"/>
</dbReference>
<comment type="cofactor">
    <cofactor evidence="1">
        <name>Mg(2+)</name>
        <dbReference type="ChEBI" id="CHEBI:18420"/>
    </cofactor>
</comment>
<reference evidence="4 5" key="1">
    <citation type="journal article" date="2021" name="Cell">
        <title>Tracing the genetic footprints of vertebrate landing in non-teleost ray-finned fishes.</title>
        <authorList>
            <person name="Bi X."/>
            <person name="Wang K."/>
            <person name="Yang L."/>
            <person name="Pan H."/>
            <person name="Jiang H."/>
            <person name="Wei Q."/>
            <person name="Fang M."/>
            <person name="Yu H."/>
            <person name="Zhu C."/>
            <person name="Cai Y."/>
            <person name="He Y."/>
            <person name="Gan X."/>
            <person name="Zeng H."/>
            <person name="Yu D."/>
            <person name="Zhu Y."/>
            <person name="Jiang H."/>
            <person name="Qiu Q."/>
            <person name="Yang H."/>
            <person name="Zhang Y.E."/>
            <person name="Wang W."/>
            <person name="Zhu M."/>
            <person name="He S."/>
            <person name="Zhang G."/>
        </authorList>
    </citation>
    <scope>NUCLEOTIDE SEQUENCE [LARGE SCALE GENOMIC DNA]</scope>
    <source>
        <strain evidence="4">Bchr_013</strain>
    </source>
</reference>
<gene>
    <name evidence="4" type="primary">Nanp</name>
    <name evidence="4" type="ORF">GTO96_0010165</name>
</gene>
<evidence type="ECO:0000313" key="4">
    <source>
        <dbReference type="EMBL" id="KAG2467424.1"/>
    </source>
</evidence>
<evidence type="ECO:0000256" key="3">
    <source>
        <dbReference type="ARBA" id="ARBA00022842"/>
    </source>
</evidence>
<proteinExistence type="predicted"/>
<evidence type="ECO:0000256" key="1">
    <source>
        <dbReference type="ARBA" id="ARBA00001946"/>
    </source>
</evidence>
<keyword evidence="5" id="KW-1185">Reference proteome</keyword>
<protein>
    <submittedName>
        <fullName evidence="4">NANP phosphatase</fullName>
    </submittedName>
</protein>
<dbReference type="Proteomes" id="UP000886611">
    <property type="component" value="Unassembled WGS sequence"/>
</dbReference>
<name>A0A8X7XHG2_POLSE</name>
<keyword evidence="2" id="KW-0378">Hydrolase</keyword>
<dbReference type="InterPro" id="IPR006439">
    <property type="entry name" value="HAD-SF_hydro_IA"/>
</dbReference>
<sequence>MWKCTRLQHLAIAEPVRNMLVKLRKVYKLLLLTNGDTQTQREKVNAVGAEAWFDAVVIGGDYKEQKPAPSIFLTCCKILDVKPSCCIMVGDSFDTDIQGGINAGFKATIWLCTSDKKFKEELISPPYLINSILDVPKILNIINKKKSN</sequence>
<accession>A0A8X7XHG2</accession>
<feature type="non-terminal residue" evidence="4">
    <location>
        <position position="148"/>
    </location>
</feature>
<organism evidence="4 5">
    <name type="scientific">Polypterus senegalus</name>
    <name type="common">Senegal bichir</name>
    <dbReference type="NCBI Taxonomy" id="55291"/>
    <lineage>
        <taxon>Eukaryota</taxon>
        <taxon>Metazoa</taxon>
        <taxon>Chordata</taxon>
        <taxon>Craniata</taxon>
        <taxon>Vertebrata</taxon>
        <taxon>Euteleostomi</taxon>
        <taxon>Actinopterygii</taxon>
        <taxon>Polypteriformes</taxon>
        <taxon>Polypteridae</taxon>
        <taxon>Polypterus</taxon>
    </lineage>
</organism>
<dbReference type="AlphaFoldDB" id="A0A8X7XHG2"/>
<evidence type="ECO:0000256" key="2">
    <source>
        <dbReference type="ARBA" id="ARBA00022801"/>
    </source>
</evidence>
<dbReference type="InterPro" id="IPR023214">
    <property type="entry name" value="HAD_sf"/>
</dbReference>
<dbReference type="PANTHER" id="PTHR46470:SF3">
    <property type="entry name" value="N-ACYLNEURAMINATE-9-PHOSPHATASE"/>
    <property type="match status" value="1"/>
</dbReference>
<dbReference type="GO" id="GO:0050124">
    <property type="term" value="F:N-acylneuraminate-9-phosphatase activity"/>
    <property type="evidence" value="ECO:0007669"/>
    <property type="project" value="TreeGrafter"/>
</dbReference>
<feature type="non-terminal residue" evidence="4">
    <location>
        <position position="1"/>
    </location>
</feature>
<dbReference type="InterPro" id="IPR051400">
    <property type="entry name" value="HAD-like_hydrolase"/>
</dbReference>
<dbReference type="GO" id="GO:0046380">
    <property type="term" value="P:N-acetylneuraminate biosynthetic process"/>
    <property type="evidence" value="ECO:0007669"/>
    <property type="project" value="TreeGrafter"/>
</dbReference>
<evidence type="ECO:0000313" key="5">
    <source>
        <dbReference type="Proteomes" id="UP000886611"/>
    </source>
</evidence>